<dbReference type="Proteomes" id="UP000199286">
    <property type="component" value="Unassembled WGS sequence"/>
</dbReference>
<feature type="domain" description="Stress-response A/B barrel" evidence="2">
    <location>
        <begin position="2"/>
        <end position="100"/>
    </location>
</feature>
<evidence type="ECO:0000256" key="1">
    <source>
        <dbReference type="ARBA" id="ARBA00011738"/>
    </source>
</evidence>
<evidence type="ECO:0000259" key="2">
    <source>
        <dbReference type="PROSITE" id="PS51502"/>
    </source>
</evidence>
<keyword evidence="4" id="KW-1185">Reference proteome</keyword>
<dbReference type="STRING" id="321339.SAMN05444340_106148"/>
<organism evidence="3 4">
    <name type="scientific">Citreimonas salinaria</name>
    <dbReference type="NCBI Taxonomy" id="321339"/>
    <lineage>
        <taxon>Bacteria</taxon>
        <taxon>Pseudomonadati</taxon>
        <taxon>Pseudomonadota</taxon>
        <taxon>Alphaproteobacteria</taxon>
        <taxon>Rhodobacterales</taxon>
        <taxon>Roseobacteraceae</taxon>
        <taxon>Citreimonas</taxon>
    </lineage>
</organism>
<dbReference type="SMART" id="SM00886">
    <property type="entry name" value="Dabb"/>
    <property type="match status" value="1"/>
</dbReference>
<proteinExistence type="predicted"/>
<protein>
    <submittedName>
        <fullName evidence="3">Stress responsive A/B Barrel Domain</fullName>
    </submittedName>
</protein>
<evidence type="ECO:0000313" key="3">
    <source>
        <dbReference type="EMBL" id="SDY36652.1"/>
    </source>
</evidence>
<reference evidence="3 4" key="1">
    <citation type="submission" date="2016-10" db="EMBL/GenBank/DDBJ databases">
        <authorList>
            <person name="de Groot N.N."/>
        </authorList>
    </citation>
    <scope>NUCLEOTIDE SEQUENCE [LARGE SCALE GENOMIC DNA]</scope>
    <source>
        <strain evidence="3 4">DSM 26880</strain>
    </source>
</reference>
<dbReference type="AlphaFoldDB" id="A0A1H3J9R5"/>
<dbReference type="PANTHER" id="PTHR33178:SF10">
    <property type="entry name" value="STRESS-RESPONSE A_B BARREL DOMAIN-CONTAINING PROTEIN"/>
    <property type="match status" value="1"/>
</dbReference>
<evidence type="ECO:0000313" key="4">
    <source>
        <dbReference type="Proteomes" id="UP000199286"/>
    </source>
</evidence>
<dbReference type="InterPro" id="IPR011008">
    <property type="entry name" value="Dimeric_a/b-barrel"/>
</dbReference>
<dbReference type="Gene3D" id="3.30.70.100">
    <property type="match status" value="1"/>
</dbReference>
<dbReference type="EMBL" id="FNPF01000006">
    <property type="protein sequence ID" value="SDY36652.1"/>
    <property type="molecule type" value="Genomic_DNA"/>
</dbReference>
<sequence>MIRHIVLVRFAPQIEATEIEAIWRDLRALKDRGPGIIAFAAGRNDSPEGMARGYDHGFVVDFPDGAARDAYLDHPDHVRAGARLVAATDGGVDGLLVFDLPISDEAP</sequence>
<dbReference type="Pfam" id="PF07876">
    <property type="entry name" value="Dabb"/>
    <property type="match status" value="1"/>
</dbReference>
<dbReference type="RefSeq" id="WP_089882804.1">
    <property type="nucleotide sequence ID" value="NZ_FNPF01000006.1"/>
</dbReference>
<dbReference type="SUPFAM" id="SSF54909">
    <property type="entry name" value="Dimeric alpha+beta barrel"/>
    <property type="match status" value="1"/>
</dbReference>
<dbReference type="InterPro" id="IPR013097">
    <property type="entry name" value="Dabb"/>
</dbReference>
<name>A0A1H3J9R5_9RHOB</name>
<dbReference type="InterPro" id="IPR044662">
    <property type="entry name" value="HS1/DABB1-like"/>
</dbReference>
<dbReference type="PANTHER" id="PTHR33178">
    <property type="match status" value="1"/>
</dbReference>
<dbReference type="PROSITE" id="PS51502">
    <property type="entry name" value="S_R_A_B_BARREL"/>
    <property type="match status" value="1"/>
</dbReference>
<dbReference type="OrthoDB" id="9816070at2"/>
<gene>
    <name evidence="3" type="ORF">SAMN05444340_106148</name>
</gene>
<comment type="subunit">
    <text evidence="1">Homodimer.</text>
</comment>
<accession>A0A1H3J9R5</accession>